<dbReference type="EMBL" id="MLJW01000064">
    <property type="protein sequence ID" value="OIR03603.1"/>
    <property type="molecule type" value="Genomic_DNA"/>
</dbReference>
<dbReference type="PANTHER" id="PTHR35089">
    <property type="entry name" value="CHAPERONE PROTEIN SKP"/>
    <property type="match status" value="1"/>
</dbReference>
<proteinExistence type="inferred from homology"/>
<dbReference type="GO" id="GO:0050821">
    <property type="term" value="P:protein stabilization"/>
    <property type="evidence" value="ECO:0007669"/>
    <property type="project" value="TreeGrafter"/>
</dbReference>
<evidence type="ECO:0000256" key="2">
    <source>
        <dbReference type="ARBA" id="ARBA00022729"/>
    </source>
</evidence>
<gene>
    <name evidence="5" type="ORF">GALL_142250</name>
</gene>
<reference evidence="5" key="1">
    <citation type="submission" date="2016-10" db="EMBL/GenBank/DDBJ databases">
        <title>Sequence of Gallionella enrichment culture.</title>
        <authorList>
            <person name="Poehlein A."/>
            <person name="Muehling M."/>
            <person name="Daniel R."/>
        </authorList>
    </citation>
    <scope>NUCLEOTIDE SEQUENCE</scope>
</reference>
<comment type="similarity">
    <text evidence="1">Belongs to the Skp family.</text>
</comment>
<evidence type="ECO:0000256" key="1">
    <source>
        <dbReference type="ARBA" id="ARBA00009091"/>
    </source>
</evidence>
<feature type="region of interest" description="Disordered" evidence="4">
    <location>
        <begin position="195"/>
        <end position="228"/>
    </location>
</feature>
<evidence type="ECO:0000256" key="4">
    <source>
        <dbReference type="SAM" id="MobiDB-lite"/>
    </source>
</evidence>
<keyword evidence="3" id="KW-0175">Coiled coil</keyword>
<comment type="caution">
    <text evidence="5">The sequence shown here is derived from an EMBL/GenBank/DDBJ whole genome shotgun (WGS) entry which is preliminary data.</text>
</comment>
<name>A0A1J5S6Q2_9ZZZZ</name>
<dbReference type="InterPro" id="IPR024930">
    <property type="entry name" value="Skp_dom_sf"/>
</dbReference>
<feature type="compositionally biased region" description="Low complexity" evidence="4">
    <location>
        <begin position="195"/>
        <end position="217"/>
    </location>
</feature>
<keyword evidence="2" id="KW-0732">Signal</keyword>
<dbReference type="GO" id="GO:0051082">
    <property type="term" value="F:unfolded protein binding"/>
    <property type="evidence" value="ECO:0007669"/>
    <property type="project" value="InterPro"/>
</dbReference>
<sequence>MKNPVRILVAIAAVASLAFTAKAQDAAPKILVFDMAKVFANHYKTKEQTAKLKADEQKAEQELDRLNKEGNALVEQFKDLNAQASNPTATDAAKEKAKAAAQAKYEEIQKKQEEVQQFRVNTQQALQQRFGAFRQILIEEITKVAVEIAKQKGATLLLDSSGATANGIPSVIYSDPSLDITNEVLAVVNKNAPADAPAVAPATAPSSTPAPAATAPANGPTITVPGSK</sequence>
<dbReference type="Gene3D" id="3.30.910.20">
    <property type="entry name" value="Skp domain"/>
    <property type="match status" value="1"/>
</dbReference>
<dbReference type="SMART" id="SM00935">
    <property type="entry name" value="OmpH"/>
    <property type="match status" value="1"/>
</dbReference>
<dbReference type="SUPFAM" id="SSF111384">
    <property type="entry name" value="OmpH-like"/>
    <property type="match status" value="1"/>
</dbReference>
<dbReference type="GO" id="GO:0005829">
    <property type="term" value="C:cytosol"/>
    <property type="evidence" value="ECO:0007669"/>
    <property type="project" value="TreeGrafter"/>
</dbReference>
<evidence type="ECO:0000313" key="5">
    <source>
        <dbReference type="EMBL" id="OIR03603.1"/>
    </source>
</evidence>
<dbReference type="PANTHER" id="PTHR35089:SF1">
    <property type="entry name" value="CHAPERONE PROTEIN SKP"/>
    <property type="match status" value="1"/>
</dbReference>
<evidence type="ECO:0000256" key="3">
    <source>
        <dbReference type="SAM" id="Coils"/>
    </source>
</evidence>
<dbReference type="Pfam" id="PF03938">
    <property type="entry name" value="OmpH"/>
    <property type="match status" value="1"/>
</dbReference>
<organism evidence="5">
    <name type="scientific">mine drainage metagenome</name>
    <dbReference type="NCBI Taxonomy" id="410659"/>
    <lineage>
        <taxon>unclassified sequences</taxon>
        <taxon>metagenomes</taxon>
        <taxon>ecological metagenomes</taxon>
    </lineage>
</organism>
<dbReference type="InterPro" id="IPR005632">
    <property type="entry name" value="Chaperone_Skp"/>
</dbReference>
<feature type="coiled-coil region" evidence="3">
    <location>
        <begin position="49"/>
        <end position="128"/>
    </location>
</feature>
<accession>A0A1J5S6Q2</accession>
<dbReference type="AlphaFoldDB" id="A0A1J5S6Q2"/>
<protein>
    <submittedName>
        <fullName evidence="5">Outer membrane protein (OmpH-like)</fullName>
    </submittedName>
</protein>